<comment type="caution">
    <text evidence="1">The sequence shown here is derived from an EMBL/GenBank/DDBJ whole genome shotgun (WGS) entry which is preliminary data.</text>
</comment>
<dbReference type="InterPro" id="IPR009593">
    <property type="entry name" value="DUF1203"/>
</dbReference>
<keyword evidence="2" id="KW-1185">Reference proteome</keyword>
<organism evidence="1 2">
    <name type="scientific">Streptosporangium saharense</name>
    <dbReference type="NCBI Taxonomy" id="1706840"/>
    <lineage>
        <taxon>Bacteria</taxon>
        <taxon>Bacillati</taxon>
        <taxon>Actinomycetota</taxon>
        <taxon>Actinomycetes</taxon>
        <taxon>Streptosporangiales</taxon>
        <taxon>Streptosporangiaceae</taxon>
        <taxon>Streptosporangium</taxon>
    </lineage>
</organism>
<protein>
    <recommendedName>
        <fullName evidence="3">DUF1203 domain-containing protein</fullName>
    </recommendedName>
</protein>
<gene>
    <name evidence="1" type="ORF">FHS44_001339</name>
</gene>
<dbReference type="Proteomes" id="UP000552644">
    <property type="component" value="Unassembled WGS sequence"/>
</dbReference>
<dbReference type="RefSeq" id="WP_184712945.1">
    <property type="nucleotide sequence ID" value="NZ_JACHJP010000001.1"/>
</dbReference>
<sequence>MGYEIRAIDVQTVKELLEGDDAGRRPRVFVTEEEGAPLRCCLTRAGVGERIALLSYAPLRRWAAERGVDPGAYDEQGPVFVHAGDCPGAGSGWPEGHTAHRMLRIYAPDGHILGGRYLAADEDPDPALREVFEDQEAAVVHVRAIEFGCFHFEVRRS</sequence>
<reference evidence="1 2" key="1">
    <citation type="submission" date="2020-08" db="EMBL/GenBank/DDBJ databases">
        <title>Genomic Encyclopedia of Type Strains, Phase III (KMG-III): the genomes of soil and plant-associated and newly described type strains.</title>
        <authorList>
            <person name="Whitman W."/>
        </authorList>
    </citation>
    <scope>NUCLEOTIDE SEQUENCE [LARGE SCALE GENOMIC DNA]</scope>
    <source>
        <strain evidence="1 2">CECT 8840</strain>
    </source>
</reference>
<dbReference type="PIRSF" id="PIRSF034110">
    <property type="entry name" value="DUF1203"/>
    <property type="match status" value="1"/>
</dbReference>
<evidence type="ECO:0008006" key="3">
    <source>
        <dbReference type="Google" id="ProtNLM"/>
    </source>
</evidence>
<dbReference type="AlphaFoldDB" id="A0A7W7QIN9"/>
<name>A0A7W7QIN9_9ACTN</name>
<evidence type="ECO:0000313" key="2">
    <source>
        <dbReference type="Proteomes" id="UP000552644"/>
    </source>
</evidence>
<evidence type="ECO:0000313" key="1">
    <source>
        <dbReference type="EMBL" id="MBB4914267.1"/>
    </source>
</evidence>
<accession>A0A7W7QIN9</accession>
<dbReference type="EMBL" id="JACHJP010000001">
    <property type="protein sequence ID" value="MBB4914267.1"/>
    <property type="molecule type" value="Genomic_DNA"/>
</dbReference>
<dbReference type="Pfam" id="PF06718">
    <property type="entry name" value="DUF1203"/>
    <property type="match status" value="1"/>
</dbReference>
<proteinExistence type="predicted"/>